<dbReference type="GO" id="GO:0003676">
    <property type="term" value="F:nucleic acid binding"/>
    <property type="evidence" value="ECO:0007669"/>
    <property type="project" value="InterPro"/>
</dbReference>
<dbReference type="PROSITE" id="PS00092">
    <property type="entry name" value="N6_MTASE"/>
    <property type="match status" value="1"/>
</dbReference>
<organism evidence="8 9">
    <name type="scientific">Actinomadura latina</name>
    <dbReference type="NCBI Taxonomy" id="163603"/>
    <lineage>
        <taxon>Bacteria</taxon>
        <taxon>Bacillati</taxon>
        <taxon>Actinomycetota</taxon>
        <taxon>Actinomycetes</taxon>
        <taxon>Streptosporangiales</taxon>
        <taxon>Thermomonosporaceae</taxon>
        <taxon>Actinomadura</taxon>
    </lineage>
</organism>
<evidence type="ECO:0000256" key="6">
    <source>
        <dbReference type="ARBA" id="ARBA00047942"/>
    </source>
</evidence>
<comment type="similarity">
    <text evidence="1">Belongs to the N(4)/N(6)-methyltransferase family.</text>
</comment>
<dbReference type="GO" id="GO:0006304">
    <property type="term" value="P:DNA modification"/>
    <property type="evidence" value="ECO:0007669"/>
    <property type="project" value="InterPro"/>
</dbReference>
<dbReference type="InterPro" id="IPR050953">
    <property type="entry name" value="N4_N6_ade-DNA_methylase"/>
</dbReference>
<evidence type="ECO:0000256" key="4">
    <source>
        <dbReference type="ARBA" id="ARBA00022679"/>
    </source>
</evidence>
<sequence length="557" mass="61351">MLTEPSGSLSDTTPSAGGAPVQYGEVFTRRWIVELILDLCGYSVDTDLTTKRLVEPAIGSGAFLMPVLDRLCEAKEKYSPDGPWDELLPAILAMDVQPGHVRNCRRLVVERLTRAGCPAEAANRLAVAWVWEGDFLLDKVVGGVDYVVGNPPYIRIEDVAPGLLAAYRRACPTMGGRADVYIGFFERGLDLLGEGGTLAFICADRWMRNQYGRRLREKIVKGGFAVDSCLVMHDVAAFENEVSAYPAITVLTRGPQGDVGIGEAGETFDFEAAADFANWSSLRTRNPLHGAAVRGSRLPHWHRTADSWPDGTPEALAWLEDLQDRHPPLEDREAGTRIGIGVATGADAVYITQDAGAAEPERMLPLAMSADVKSGTYGWTGHYLVNPWDDDGLVDLDEWPRLSEYLSRNATAVLRRSISKRSPASWFRTIDRVTSSLTDRPKLLLEDMKRQPNPVLEPGGHYPHHNLYYLVSQEWNLEVLGGLLLSEVVERQIAAYCVKMRGNTLRFQAQYLRRVHAPRPAEISADIADELVVAFRARDRAAATAAALAAYKLSALP</sequence>
<dbReference type="Proteomes" id="UP000579250">
    <property type="component" value="Unassembled WGS sequence"/>
</dbReference>
<gene>
    <name evidence="8" type="ORF">HGB48_02680</name>
</gene>
<dbReference type="InterPro" id="IPR029063">
    <property type="entry name" value="SAM-dependent_MTases_sf"/>
</dbReference>
<dbReference type="PANTHER" id="PTHR33841:SF5">
    <property type="entry name" value="DNA METHYLASE (MODIFICATION METHYLASE) (METHYLTRANSFERASE)-RELATED"/>
    <property type="match status" value="1"/>
</dbReference>
<dbReference type="InterPro" id="IPR002052">
    <property type="entry name" value="DNA_methylase_N6_adenine_CS"/>
</dbReference>
<evidence type="ECO:0000256" key="2">
    <source>
        <dbReference type="ARBA" id="ARBA00011900"/>
    </source>
</evidence>
<keyword evidence="4 8" id="KW-0808">Transferase</keyword>
<keyword evidence="5" id="KW-0949">S-adenosyl-L-methionine</keyword>
<evidence type="ECO:0000256" key="3">
    <source>
        <dbReference type="ARBA" id="ARBA00022603"/>
    </source>
</evidence>
<keyword evidence="9" id="KW-1185">Reference proteome</keyword>
<keyword evidence="3 8" id="KW-0489">Methyltransferase</keyword>
<dbReference type="EC" id="2.1.1.72" evidence="2"/>
<evidence type="ECO:0000313" key="9">
    <source>
        <dbReference type="Proteomes" id="UP000579250"/>
    </source>
</evidence>
<comment type="caution">
    <text evidence="8">The sequence shown here is derived from an EMBL/GenBank/DDBJ whole genome shotgun (WGS) entry which is preliminary data.</text>
</comment>
<evidence type="ECO:0000313" key="8">
    <source>
        <dbReference type="EMBL" id="NKZ02667.1"/>
    </source>
</evidence>
<evidence type="ECO:0000259" key="7">
    <source>
        <dbReference type="Pfam" id="PF07669"/>
    </source>
</evidence>
<evidence type="ECO:0000256" key="1">
    <source>
        <dbReference type="ARBA" id="ARBA00006594"/>
    </source>
</evidence>
<dbReference type="InterPro" id="IPR011639">
    <property type="entry name" value="MethylTrfase_TaqI-like_dom"/>
</dbReference>
<dbReference type="PANTHER" id="PTHR33841">
    <property type="entry name" value="DNA METHYLTRANSFERASE YEEA-RELATED"/>
    <property type="match status" value="1"/>
</dbReference>
<dbReference type="GO" id="GO:0032259">
    <property type="term" value="P:methylation"/>
    <property type="evidence" value="ECO:0007669"/>
    <property type="project" value="UniProtKB-KW"/>
</dbReference>
<dbReference type="PRINTS" id="PR00507">
    <property type="entry name" value="N12N6MTFRASE"/>
</dbReference>
<accession>A0A846YSC3</accession>
<protein>
    <recommendedName>
        <fullName evidence="2">site-specific DNA-methyltransferase (adenine-specific)</fullName>
        <ecNumber evidence="2">2.1.1.72</ecNumber>
    </recommendedName>
</protein>
<dbReference type="SUPFAM" id="SSF53335">
    <property type="entry name" value="S-adenosyl-L-methionine-dependent methyltransferases"/>
    <property type="match status" value="1"/>
</dbReference>
<name>A0A846YSC3_9ACTN</name>
<proteinExistence type="inferred from homology"/>
<dbReference type="Gene3D" id="3.40.50.150">
    <property type="entry name" value="Vaccinia Virus protein VP39"/>
    <property type="match status" value="1"/>
</dbReference>
<dbReference type="AlphaFoldDB" id="A0A846YSC3"/>
<dbReference type="Pfam" id="PF07669">
    <property type="entry name" value="Eco57I"/>
    <property type="match status" value="1"/>
</dbReference>
<reference evidence="8 9" key="1">
    <citation type="submission" date="2020-04" db="EMBL/GenBank/DDBJ databases">
        <title>MicrobeNet Type strains.</title>
        <authorList>
            <person name="Nicholson A.C."/>
        </authorList>
    </citation>
    <scope>NUCLEOTIDE SEQUENCE [LARGE SCALE GENOMIC DNA]</scope>
    <source>
        <strain evidence="8 9">ATCC BAA-277</strain>
    </source>
</reference>
<feature type="domain" description="Type II methyltransferase M.TaqI-like" evidence="7">
    <location>
        <begin position="131"/>
        <end position="217"/>
    </location>
</feature>
<dbReference type="RefSeq" id="WP_083945903.1">
    <property type="nucleotide sequence ID" value="NZ_JAAXPI010000002.1"/>
</dbReference>
<comment type="catalytic activity">
    <reaction evidence="6">
        <text>a 2'-deoxyadenosine in DNA + S-adenosyl-L-methionine = an N(6)-methyl-2'-deoxyadenosine in DNA + S-adenosyl-L-homocysteine + H(+)</text>
        <dbReference type="Rhea" id="RHEA:15197"/>
        <dbReference type="Rhea" id="RHEA-COMP:12418"/>
        <dbReference type="Rhea" id="RHEA-COMP:12419"/>
        <dbReference type="ChEBI" id="CHEBI:15378"/>
        <dbReference type="ChEBI" id="CHEBI:57856"/>
        <dbReference type="ChEBI" id="CHEBI:59789"/>
        <dbReference type="ChEBI" id="CHEBI:90615"/>
        <dbReference type="ChEBI" id="CHEBI:90616"/>
        <dbReference type="EC" id="2.1.1.72"/>
    </reaction>
</comment>
<evidence type="ECO:0000256" key="5">
    <source>
        <dbReference type="ARBA" id="ARBA00022691"/>
    </source>
</evidence>
<dbReference type="EMBL" id="JAAXPI010000002">
    <property type="protein sequence ID" value="NKZ02667.1"/>
    <property type="molecule type" value="Genomic_DNA"/>
</dbReference>
<dbReference type="GO" id="GO:0009007">
    <property type="term" value="F:site-specific DNA-methyltransferase (adenine-specific) activity"/>
    <property type="evidence" value="ECO:0007669"/>
    <property type="project" value="UniProtKB-EC"/>
</dbReference>